<reference evidence="1" key="2">
    <citation type="submission" date="2022-01" db="EMBL/GenBank/DDBJ databases">
        <authorList>
            <person name="Yamashiro T."/>
            <person name="Shiraishi A."/>
            <person name="Satake H."/>
            <person name="Nakayama K."/>
        </authorList>
    </citation>
    <scope>NUCLEOTIDE SEQUENCE</scope>
</reference>
<reference evidence="1" key="1">
    <citation type="journal article" date="2022" name="Int. J. Mol. Sci.">
        <title>Draft Genome of Tanacetum Coccineum: Genomic Comparison of Closely Related Tanacetum-Family Plants.</title>
        <authorList>
            <person name="Yamashiro T."/>
            <person name="Shiraishi A."/>
            <person name="Nakayama K."/>
            <person name="Satake H."/>
        </authorList>
    </citation>
    <scope>NUCLEOTIDE SEQUENCE</scope>
</reference>
<accession>A0ABQ5B7R7</accession>
<keyword evidence="2" id="KW-1185">Reference proteome</keyword>
<organism evidence="1 2">
    <name type="scientific">Tanacetum coccineum</name>
    <dbReference type="NCBI Taxonomy" id="301880"/>
    <lineage>
        <taxon>Eukaryota</taxon>
        <taxon>Viridiplantae</taxon>
        <taxon>Streptophyta</taxon>
        <taxon>Embryophyta</taxon>
        <taxon>Tracheophyta</taxon>
        <taxon>Spermatophyta</taxon>
        <taxon>Magnoliopsida</taxon>
        <taxon>eudicotyledons</taxon>
        <taxon>Gunneridae</taxon>
        <taxon>Pentapetalae</taxon>
        <taxon>asterids</taxon>
        <taxon>campanulids</taxon>
        <taxon>Asterales</taxon>
        <taxon>Asteraceae</taxon>
        <taxon>Asteroideae</taxon>
        <taxon>Anthemideae</taxon>
        <taxon>Anthemidinae</taxon>
        <taxon>Tanacetum</taxon>
    </lineage>
</organism>
<comment type="caution">
    <text evidence="1">The sequence shown here is derived from an EMBL/GenBank/DDBJ whole genome shotgun (WGS) entry which is preliminary data.</text>
</comment>
<evidence type="ECO:0000313" key="1">
    <source>
        <dbReference type="EMBL" id="GJT10880.1"/>
    </source>
</evidence>
<protein>
    <submittedName>
        <fullName evidence="1">Uncharacterized protein</fullName>
    </submittedName>
</protein>
<evidence type="ECO:0000313" key="2">
    <source>
        <dbReference type="Proteomes" id="UP001151760"/>
    </source>
</evidence>
<name>A0ABQ5B7R7_9ASTR</name>
<gene>
    <name evidence="1" type="ORF">Tco_0857922</name>
</gene>
<dbReference type="EMBL" id="BQNB010013023">
    <property type="protein sequence ID" value="GJT10880.1"/>
    <property type="molecule type" value="Genomic_DNA"/>
</dbReference>
<dbReference type="Proteomes" id="UP001151760">
    <property type="component" value="Unassembled WGS sequence"/>
</dbReference>
<sequence>MARHSVTSLEVLITSIAPSPQLRTLLHLAVLPRGSRKSQNREHSSLGWRAYYLECFQHYPLRTWLHSVYCGHANWYTRAPRCEELHQGANLPVDVELLKSTVIPKVTFILERQTPTTRTPSESLRSLSSLLDSKVLQLNSFLPFPRGQSSVWPEKPFMPPVYSLMLYPPKEAFFAFHLRGRRKERQSQTQEHDAHSRSTKAVVRIEYYSTPEIKMQSNDKVHAQVNVAPT</sequence>
<proteinExistence type="predicted"/>